<feature type="region of interest" description="Disordered" evidence="2">
    <location>
        <begin position="244"/>
        <end position="288"/>
    </location>
</feature>
<dbReference type="Proteomes" id="UP000292402">
    <property type="component" value="Unassembled WGS sequence"/>
</dbReference>
<sequence length="288" mass="32365">MHALEEAMSNLDRRLGGVRQSHESPSGISFGSRFPFNQGGQNHIPDISGLHISELGGAFSNPIFSGHRPATRPEFMLHSFEPARHSSRSGIPSQRHIERIPHQGFQPGDYLPFDHLPTQPQEDVYDLGPVLYSYSPEEFDPNPVAEDRVPTERSERRINHFIAQHTEPLTAANTTSTTNTDCPICMEDATAHDCVKIKGIVGCEHMIGQNCLKEFLSRQWNKDKTCPLCRAVWLRNGVWEDVAAQSDGPTGRQGASFGHGNRNRRERGMDRVRGLLRSARGQQRRRNN</sequence>
<evidence type="ECO:0000256" key="1">
    <source>
        <dbReference type="PROSITE-ProRule" id="PRU00175"/>
    </source>
</evidence>
<feature type="domain" description="RING-type" evidence="3">
    <location>
        <begin position="182"/>
        <end position="230"/>
    </location>
</feature>
<keyword evidence="1" id="KW-0479">Metal-binding</keyword>
<proteinExistence type="predicted"/>
<feature type="region of interest" description="Disordered" evidence="2">
    <location>
        <begin position="15"/>
        <end position="42"/>
    </location>
</feature>
<dbReference type="AlphaFoldDB" id="A0A4Q4M0J4"/>
<evidence type="ECO:0000259" key="3">
    <source>
        <dbReference type="PROSITE" id="PS50089"/>
    </source>
</evidence>
<name>A0A4Q4M0J4_9PLEO</name>
<accession>A0A4Q4M0J4</accession>
<evidence type="ECO:0000256" key="2">
    <source>
        <dbReference type="SAM" id="MobiDB-lite"/>
    </source>
</evidence>
<dbReference type="PROSITE" id="PS50089">
    <property type="entry name" value="ZF_RING_2"/>
    <property type="match status" value="1"/>
</dbReference>
<reference evidence="5" key="1">
    <citation type="journal article" date="2019" name="bioRxiv">
        <title>Genomics, evolutionary history and diagnostics of the Alternaria alternata species group including apple and Asian pear pathotypes.</title>
        <authorList>
            <person name="Armitage A.D."/>
            <person name="Cockerton H.M."/>
            <person name="Sreenivasaprasad S."/>
            <person name="Woodhall J.W."/>
            <person name="Lane C.R."/>
            <person name="Harrison R.J."/>
            <person name="Clarkson J.P."/>
        </authorList>
    </citation>
    <scope>NUCLEOTIDE SEQUENCE [LARGE SCALE GENOMIC DNA]</scope>
    <source>
        <strain evidence="5">FERA 1082</strain>
    </source>
</reference>
<dbReference type="GO" id="GO:0008270">
    <property type="term" value="F:zinc ion binding"/>
    <property type="evidence" value="ECO:0007669"/>
    <property type="project" value="UniProtKB-KW"/>
</dbReference>
<dbReference type="EMBL" id="PDXA01000075">
    <property type="protein sequence ID" value="RYN31197.1"/>
    <property type="molecule type" value="Genomic_DNA"/>
</dbReference>
<protein>
    <recommendedName>
        <fullName evidence="3">RING-type domain-containing protein</fullName>
    </recommendedName>
</protein>
<dbReference type="InterPro" id="IPR013083">
    <property type="entry name" value="Znf_RING/FYVE/PHD"/>
</dbReference>
<evidence type="ECO:0000313" key="5">
    <source>
        <dbReference type="Proteomes" id="UP000292402"/>
    </source>
</evidence>
<dbReference type="Gene3D" id="3.30.40.10">
    <property type="entry name" value="Zinc/RING finger domain, C3HC4 (zinc finger)"/>
    <property type="match status" value="1"/>
</dbReference>
<keyword evidence="1" id="KW-0863">Zinc-finger</keyword>
<evidence type="ECO:0000313" key="4">
    <source>
        <dbReference type="EMBL" id="RYN31197.1"/>
    </source>
</evidence>
<comment type="caution">
    <text evidence="4">The sequence shown here is derived from an EMBL/GenBank/DDBJ whole genome shotgun (WGS) entry which is preliminary data.</text>
</comment>
<gene>
    <name evidence="4" type="ORF">AA0114_g12190</name>
</gene>
<keyword evidence="1" id="KW-0862">Zinc</keyword>
<dbReference type="Pfam" id="PF13639">
    <property type="entry name" value="zf-RING_2"/>
    <property type="match status" value="1"/>
</dbReference>
<dbReference type="InterPro" id="IPR001841">
    <property type="entry name" value="Znf_RING"/>
</dbReference>
<dbReference type="SUPFAM" id="SSF57850">
    <property type="entry name" value="RING/U-box"/>
    <property type="match status" value="1"/>
</dbReference>
<organism evidence="4 5">
    <name type="scientific">Alternaria tenuissima</name>
    <dbReference type="NCBI Taxonomy" id="119927"/>
    <lineage>
        <taxon>Eukaryota</taxon>
        <taxon>Fungi</taxon>
        <taxon>Dikarya</taxon>
        <taxon>Ascomycota</taxon>
        <taxon>Pezizomycotina</taxon>
        <taxon>Dothideomycetes</taxon>
        <taxon>Pleosporomycetidae</taxon>
        <taxon>Pleosporales</taxon>
        <taxon>Pleosporineae</taxon>
        <taxon>Pleosporaceae</taxon>
        <taxon>Alternaria</taxon>
        <taxon>Alternaria sect. Alternaria</taxon>
        <taxon>Alternaria alternata complex</taxon>
    </lineage>
</organism>